<protein>
    <submittedName>
        <fullName evidence="1">Uncharacterized protein</fullName>
    </submittedName>
</protein>
<dbReference type="RefSeq" id="WP_170047332.1">
    <property type="nucleotide sequence ID" value="NZ_RJKL01000001.1"/>
</dbReference>
<dbReference type="EMBL" id="RJKL01000001">
    <property type="protein sequence ID" value="ROP28114.1"/>
    <property type="molecule type" value="Genomic_DNA"/>
</dbReference>
<dbReference type="AlphaFoldDB" id="A0A3N1GD75"/>
<proteinExistence type="predicted"/>
<evidence type="ECO:0000313" key="2">
    <source>
        <dbReference type="Proteomes" id="UP000271683"/>
    </source>
</evidence>
<comment type="caution">
    <text evidence="1">The sequence shown here is derived from an EMBL/GenBank/DDBJ whole genome shotgun (WGS) entry which is preliminary data.</text>
</comment>
<reference evidence="1 2" key="1">
    <citation type="submission" date="2018-11" db="EMBL/GenBank/DDBJ databases">
        <title>Sequencing the genomes of 1000 actinobacteria strains.</title>
        <authorList>
            <person name="Klenk H.-P."/>
        </authorList>
    </citation>
    <scope>NUCLEOTIDE SEQUENCE [LARGE SCALE GENOMIC DNA]</scope>
    <source>
        <strain evidence="1 2">DSM 43634</strain>
    </source>
</reference>
<sequence>MTTETRPGWHQIEVSQDSYDVLARTAKTRGTDINGVLRYLLELSPVPTTPAETDDED</sequence>
<accession>A0A3N1GD75</accession>
<organism evidence="1 2">
    <name type="scientific">Couchioplanes caeruleus</name>
    <dbReference type="NCBI Taxonomy" id="56438"/>
    <lineage>
        <taxon>Bacteria</taxon>
        <taxon>Bacillati</taxon>
        <taxon>Actinomycetota</taxon>
        <taxon>Actinomycetes</taxon>
        <taxon>Micromonosporales</taxon>
        <taxon>Micromonosporaceae</taxon>
        <taxon>Couchioplanes</taxon>
    </lineage>
</organism>
<gene>
    <name evidence="1" type="ORF">EDD30_0823</name>
</gene>
<evidence type="ECO:0000313" key="1">
    <source>
        <dbReference type="EMBL" id="ROP28114.1"/>
    </source>
</evidence>
<name>A0A3N1GD75_9ACTN</name>
<dbReference type="Proteomes" id="UP000271683">
    <property type="component" value="Unassembled WGS sequence"/>
</dbReference>